<keyword evidence="14" id="KW-1185">Reference proteome</keyword>
<evidence type="ECO:0000256" key="7">
    <source>
        <dbReference type="ARBA" id="ARBA00051243"/>
    </source>
</evidence>
<evidence type="ECO:0000256" key="10">
    <source>
        <dbReference type="SAM" id="SignalP"/>
    </source>
</evidence>
<dbReference type="Ensembl" id="ENSEBUT00000020130.1">
    <property type="protein sequence ID" value="ENSEBUP00000019554.1"/>
    <property type="gene ID" value="ENSEBUG00000012143.1"/>
</dbReference>
<evidence type="ECO:0000256" key="4">
    <source>
        <dbReference type="ARBA" id="ARBA00023136"/>
    </source>
</evidence>
<feature type="chain" id="PRO_5034927284" description="Receptor protein-tyrosine kinase" evidence="10">
    <location>
        <begin position="19"/>
        <end position="949"/>
    </location>
</feature>
<accession>A0A8C4WYG8</accession>
<dbReference type="Pfam" id="PF17813">
    <property type="entry name" value="RET_CLD4"/>
    <property type="match status" value="1"/>
</dbReference>
<dbReference type="Gene3D" id="1.10.510.10">
    <property type="entry name" value="Transferase(Phosphotransferase) domain 1"/>
    <property type="match status" value="1"/>
</dbReference>
<evidence type="ECO:0000256" key="8">
    <source>
        <dbReference type="PROSITE-ProRule" id="PRU00043"/>
    </source>
</evidence>
<dbReference type="Pfam" id="PF00028">
    <property type="entry name" value="Cadherin"/>
    <property type="match status" value="1"/>
</dbReference>
<feature type="domain" description="Cadherin" evidence="12">
    <location>
        <begin position="161"/>
        <end position="266"/>
    </location>
</feature>
<dbReference type="GO" id="GO:0005886">
    <property type="term" value="C:plasma membrane"/>
    <property type="evidence" value="ECO:0007669"/>
    <property type="project" value="TreeGrafter"/>
</dbReference>
<dbReference type="PRINTS" id="PR00205">
    <property type="entry name" value="CADHERIN"/>
</dbReference>
<dbReference type="PROSITE" id="PS50268">
    <property type="entry name" value="CADHERIN_2"/>
    <property type="match status" value="1"/>
</dbReference>
<dbReference type="CDD" id="cd11304">
    <property type="entry name" value="Cadherin_repeat"/>
    <property type="match status" value="1"/>
</dbReference>
<dbReference type="PANTHER" id="PTHR24416">
    <property type="entry name" value="TYROSINE-PROTEIN KINASE RECEPTOR"/>
    <property type="match status" value="1"/>
</dbReference>
<keyword evidence="8" id="KW-0106">Calcium</keyword>
<protein>
    <recommendedName>
        <fullName evidence="15">Receptor protein-tyrosine kinase</fullName>
    </recommendedName>
</protein>
<evidence type="ECO:0000256" key="9">
    <source>
        <dbReference type="PROSITE-ProRule" id="PRU10141"/>
    </source>
</evidence>
<dbReference type="Gene3D" id="3.30.200.20">
    <property type="entry name" value="Phosphorylase Kinase, domain 1"/>
    <property type="match status" value="1"/>
</dbReference>
<evidence type="ECO:0000256" key="6">
    <source>
        <dbReference type="ARBA" id="ARBA00023170"/>
    </source>
</evidence>
<keyword evidence="5" id="KW-0829">Tyrosine-protein kinase</keyword>
<dbReference type="GO" id="GO:0007156">
    <property type="term" value="P:homophilic cell adhesion via plasma membrane adhesion molecules"/>
    <property type="evidence" value="ECO:0007669"/>
    <property type="project" value="InterPro"/>
</dbReference>
<dbReference type="Proteomes" id="UP000694388">
    <property type="component" value="Unplaced"/>
</dbReference>
<dbReference type="GO" id="GO:0043235">
    <property type="term" value="C:receptor complex"/>
    <property type="evidence" value="ECO:0007669"/>
    <property type="project" value="TreeGrafter"/>
</dbReference>
<dbReference type="PRINTS" id="PR00109">
    <property type="entry name" value="TYRKINASE"/>
</dbReference>
<keyword evidence="2 9" id="KW-0547">Nucleotide-binding</keyword>
<dbReference type="SMART" id="SM00219">
    <property type="entry name" value="TyrKc"/>
    <property type="match status" value="1"/>
</dbReference>
<dbReference type="GO" id="GO:0005524">
    <property type="term" value="F:ATP binding"/>
    <property type="evidence" value="ECO:0007669"/>
    <property type="project" value="UniProtKB-UniRule"/>
</dbReference>
<dbReference type="InterPro" id="IPR050122">
    <property type="entry name" value="RTK"/>
</dbReference>
<dbReference type="InterPro" id="IPR041163">
    <property type="entry name" value="Ret_CLD1"/>
</dbReference>
<dbReference type="AlphaFoldDB" id="A0A8C4WYG8"/>
<feature type="domain" description="Protein kinase" evidence="11">
    <location>
        <begin position="719"/>
        <end position="949"/>
    </location>
</feature>
<dbReference type="PROSITE" id="PS50011">
    <property type="entry name" value="PROTEIN_KINASE_DOM"/>
    <property type="match status" value="1"/>
</dbReference>
<dbReference type="InterPro" id="IPR055162">
    <property type="entry name" value="RET_CRD"/>
</dbReference>
<dbReference type="InterPro" id="IPR041317">
    <property type="entry name" value="RET_CLD4"/>
</dbReference>
<proteinExistence type="predicted"/>
<reference evidence="13" key="1">
    <citation type="submission" date="2025-08" db="UniProtKB">
        <authorList>
            <consortium name="Ensembl"/>
        </authorList>
    </citation>
    <scope>IDENTIFICATION</scope>
</reference>
<dbReference type="Pfam" id="PF17756">
    <property type="entry name" value="RET_CLD1"/>
    <property type="match status" value="1"/>
</dbReference>
<dbReference type="SMART" id="SM00112">
    <property type="entry name" value="CA"/>
    <property type="match status" value="1"/>
</dbReference>
<dbReference type="FunFam" id="3.30.200.20:FF:000234">
    <property type="entry name" value="Proto-oncogene tyrosine-protein kinase receptor Ret"/>
    <property type="match status" value="1"/>
</dbReference>
<evidence type="ECO:0000256" key="2">
    <source>
        <dbReference type="ARBA" id="ARBA00022741"/>
    </source>
</evidence>
<dbReference type="InterPro" id="IPR015919">
    <property type="entry name" value="Cadherin-like_sf"/>
</dbReference>
<evidence type="ECO:0000256" key="3">
    <source>
        <dbReference type="ARBA" id="ARBA00022840"/>
    </source>
</evidence>
<dbReference type="InterPro" id="IPR002126">
    <property type="entry name" value="Cadherin-like_dom"/>
</dbReference>
<dbReference type="PROSITE" id="PS00109">
    <property type="entry name" value="PROTEIN_KINASE_TYR"/>
    <property type="match status" value="1"/>
</dbReference>
<dbReference type="SUPFAM" id="SSF49313">
    <property type="entry name" value="Cadherin-like"/>
    <property type="match status" value="1"/>
</dbReference>
<dbReference type="InterPro" id="IPR001245">
    <property type="entry name" value="Ser-Thr/Tyr_kinase_cat_dom"/>
</dbReference>
<evidence type="ECO:0000259" key="11">
    <source>
        <dbReference type="PROSITE" id="PS50011"/>
    </source>
</evidence>
<evidence type="ECO:0000256" key="5">
    <source>
        <dbReference type="ARBA" id="ARBA00023137"/>
    </source>
</evidence>
<comment type="subcellular location">
    <subcellularLocation>
        <location evidence="1">Membrane</location>
        <topology evidence="1">Single-pass type I membrane protein</topology>
    </subcellularLocation>
</comment>
<dbReference type="InterPro" id="IPR020635">
    <property type="entry name" value="Tyr_kinase_cat_dom"/>
</dbReference>
<keyword evidence="3 9" id="KW-0067">ATP-binding</keyword>
<dbReference type="GO" id="GO:0007169">
    <property type="term" value="P:cell surface receptor protein tyrosine kinase signaling pathway"/>
    <property type="evidence" value="ECO:0007669"/>
    <property type="project" value="TreeGrafter"/>
</dbReference>
<dbReference type="GeneTree" id="ENSGT00940000158499"/>
<dbReference type="Gene3D" id="2.60.40.60">
    <property type="entry name" value="Cadherins"/>
    <property type="match status" value="1"/>
</dbReference>
<dbReference type="Pfam" id="PF22540">
    <property type="entry name" value="RET_CRD"/>
    <property type="match status" value="1"/>
</dbReference>
<keyword evidence="6" id="KW-0675">Receptor</keyword>
<evidence type="ECO:0008006" key="15">
    <source>
        <dbReference type="Google" id="ProtNLM"/>
    </source>
</evidence>
<reference evidence="13" key="2">
    <citation type="submission" date="2025-09" db="UniProtKB">
        <authorList>
            <consortium name="Ensembl"/>
        </authorList>
    </citation>
    <scope>IDENTIFICATION</scope>
</reference>
<organism evidence="13 14">
    <name type="scientific">Eptatretus burgeri</name>
    <name type="common">Inshore hagfish</name>
    <dbReference type="NCBI Taxonomy" id="7764"/>
    <lineage>
        <taxon>Eukaryota</taxon>
        <taxon>Metazoa</taxon>
        <taxon>Chordata</taxon>
        <taxon>Craniata</taxon>
        <taxon>Vertebrata</taxon>
        <taxon>Cyclostomata</taxon>
        <taxon>Myxini</taxon>
        <taxon>Myxiniformes</taxon>
        <taxon>Myxinidae</taxon>
        <taxon>Eptatretinae</taxon>
        <taxon>Eptatretus</taxon>
    </lineage>
</organism>
<feature type="signal peptide" evidence="10">
    <location>
        <begin position="1"/>
        <end position="18"/>
    </location>
</feature>
<dbReference type="InterPro" id="IPR011009">
    <property type="entry name" value="Kinase-like_dom_sf"/>
</dbReference>
<name>A0A8C4WYG8_EPTBU</name>
<evidence type="ECO:0000259" key="12">
    <source>
        <dbReference type="PROSITE" id="PS50268"/>
    </source>
</evidence>
<dbReference type="GO" id="GO:0005509">
    <property type="term" value="F:calcium ion binding"/>
    <property type="evidence" value="ECO:0007669"/>
    <property type="project" value="UniProtKB-UniRule"/>
</dbReference>
<keyword evidence="5" id="KW-0808">Transferase</keyword>
<dbReference type="InterPro" id="IPR000719">
    <property type="entry name" value="Prot_kinase_dom"/>
</dbReference>
<dbReference type="PROSITE" id="PS00107">
    <property type="entry name" value="PROTEIN_KINASE_ATP"/>
    <property type="match status" value="1"/>
</dbReference>
<dbReference type="InterPro" id="IPR017441">
    <property type="entry name" value="Protein_kinase_ATP_BS"/>
</dbReference>
<keyword evidence="5" id="KW-0418">Kinase</keyword>
<dbReference type="PANTHER" id="PTHR24416:SF485">
    <property type="entry name" value="PROTO-ONCOGENE TYROSINE-PROTEIN KINASE RECEPTOR RET"/>
    <property type="match status" value="1"/>
</dbReference>
<evidence type="ECO:0000313" key="14">
    <source>
        <dbReference type="Proteomes" id="UP000694388"/>
    </source>
</evidence>
<dbReference type="GO" id="GO:0004714">
    <property type="term" value="F:transmembrane receptor protein tyrosine kinase activity"/>
    <property type="evidence" value="ECO:0007669"/>
    <property type="project" value="UniProtKB-EC"/>
</dbReference>
<evidence type="ECO:0000256" key="1">
    <source>
        <dbReference type="ARBA" id="ARBA00004479"/>
    </source>
</evidence>
<dbReference type="Pfam" id="PF07714">
    <property type="entry name" value="PK_Tyr_Ser-Thr"/>
    <property type="match status" value="1"/>
</dbReference>
<dbReference type="SUPFAM" id="SSF56112">
    <property type="entry name" value="Protein kinase-like (PK-like)"/>
    <property type="match status" value="1"/>
</dbReference>
<feature type="binding site" evidence="9">
    <location>
        <position position="753"/>
    </location>
    <ligand>
        <name>ATP</name>
        <dbReference type="ChEBI" id="CHEBI:30616"/>
    </ligand>
</feature>
<keyword evidence="10" id="KW-0732">Signal</keyword>
<dbReference type="InterPro" id="IPR008266">
    <property type="entry name" value="Tyr_kinase_AS"/>
</dbReference>
<evidence type="ECO:0000313" key="13">
    <source>
        <dbReference type="Ensembl" id="ENSEBUP00000019554.1"/>
    </source>
</evidence>
<sequence length="949" mass="104948">MLAPLSLCTALLMQGVASLYLPQKEFKETIYLEQPEGSAIVRLFAFPGDSHSSLRFEHPWMVKLEPVSARAVMVNNSWFCVNSFGLVTLCHALDPSLTMAGNSTGFVLPFALTFRITVSEFSGGSGQESKSASIRAGIQLNILPGSVPPCSRIPLEELCFGRTKFQLHVRENGEPGAVAALSSLPLRSACSEKRLSYHLMPGQASSLFHINETSGELSVTHELDREHTAEHIVPVQCRIDFGSRPDILLHRPFVVKVDDVNDNPLFLGEGEPEGRQIQEIVFNRNKNDAVAEIIVQDLDSTGQCKSSLKRHGCEIWAVFDVKCQVHDKKLTVENRTTIGHSYTYEIFLKQNIPINVTCEVQMELTVSDENSHAEVSSIHVPVNVTIRMLNFTFPTPELSFQLTRGAQQLAQFGRAVVADSDRLLHTATLEYQMLPEEPQIGDEPWPCVGAVDIVQGTGALFVSNAEVLRLPTCQHLKFEVQAWDRISGLHANASLKVVLHGEVVEPNMDKCFTSCSEHQQRSLCETCSGVGALTGFCRWRQGPATGISKNFSTCSPNLLTCPDGICDEIEANHTVLCPQDCVSHEWLEGGYERRDPRGIMAGHGTCHCYTGGDPRCICESDTPVEHWICNEGCRVIVTTSAVCLVLFLFSVTVACLRRCHRKVLKTAVPTAELTFRRPNSTFTGNNNRLPHSDSSEALSAGEPFKIPEDPKWEFPRKNLVLGKTLGEGEFGKVVKATAFCLKGKAGYTTVAVKMLKDCASQSELRDLLSELNLLKQVSHPNIIKLHGACTQGGPLYLIVEYARFGSLRSFLRTRRKLGGSGDLEGWRADRGSQHLDIPDQRCLTLGDLVSFAWQISRGMQYLAEMKLVHRDLAARNVLVAEGRKMKVSDFGLSRDIYEGDSYVKRTKVVIWSTALGDCHTGRHTIPWNFTRTPLQSPQIGLPHGASRSL</sequence>
<comment type="catalytic activity">
    <reaction evidence="7">
        <text>L-tyrosyl-[protein] + ATP = O-phospho-L-tyrosyl-[protein] + ADP + H(+)</text>
        <dbReference type="Rhea" id="RHEA:10596"/>
        <dbReference type="Rhea" id="RHEA-COMP:10136"/>
        <dbReference type="Rhea" id="RHEA-COMP:20101"/>
        <dbReference type="ChEBI" id="CHEBI:15378"/>
        <dbReference type="ChEBI" id="CHEBI:30616"/>
        <dbReference type="ChEBI" id="CHEBI:46858"/>
        <dbReference type="ChEBI" id="CHEBI:61978"/>
        <dbReference type="ChEBI" id="CHEBI:456216"/>
        <dbReference type="EC" id="2.7.10.1"/>
    </reaction>
</comment>
<keyword evidence="4" id="KW-0472">Membrane</keyword>